<organism evidence="16 17">
    <name type="scientific">Corticimicrobacter populi</name>
    <dbReference type="NCBI Taxonomy" id="2175229"/>
    <lineage>
        <taxon>Bacteria</taxon>
        <taxon>Pseudomonadati</taxon>
        <taxon>Pseudomonadota</taxon>
        <taxon>Betaproteobacteria</taxon>
        <taxon>Burkholderiales</taxon>
        <taxon>Alcaligenaceae</taxon>
        <taxon>Corticimicrobacter</taxon>
    </lineage>
</organism>
<evidence type="ECO:0000256" key="4">
    <source>
        <dbReference type="ARBA" id="ARBA00012045"/>
    </source>
</evidence>
<evidence type="ECO:0000259" key="15">
    <source>
        <dbReference type="SMART" id="SM00478"/>
    </source>
</evidence>
<dbReference type="Proteomes" id="UP000245212">
    <property type="component" value="Unassembled WGS sequence"/>
</dbReference>
<evidence type="ECO:0000256" key="12">
    <source>
        <dbReference type="ARBA" id="ARBA00023204"/>
    </source>
</evidence>
<evidence type="ECO:0000256" key="10">
    <source>
        <dbReference type="ARBA" id="ARBA00023004"/>
    </source>
</evidence>
<dbReference type="InterPro" id="IPR015797">
    <property type="entry name" value="NUDIX_hydrolase-like_dom_sf"/>
</dbReference>
<dbReference type="InterPro" id="IPR004036">
    <property type="entry name" value="Endonuclease-III-like_CS2"/>
</dbReference>
<evidence type="ECO:0000313" key="17">
    <source>
        <dbReference type="Proteomes" id="UP000245212"/>
    </source>
</evidence>
<keyword evidence="10 14" id="KW-0408">Iron</keyword>
<dbReference type="GO" id="GO:0046872">
    <property type="term" value="F:metal ion binding"/>
    <property type="evidence" value="ECO:0007669"/>
    <property type="project" value="UniProtKB-UniRule"/>
</dbReference>
<dbReference type="GO" id="GO:0035485">
    <property type="term" value="F:adenine/guanine mispair binding"/>
    <property type="evidence" value="ECO:0007669"/>
    <property type="project" value="TreeGrafter"/>
</dbReference>
<dbReference type="SUPFAM" id="SSF48150">
    <property type="entry name" value="DNA-glycosylase"/>
    <property type="match status" value="1"/>
</dbReference>
<gene>
    <name evidence="16" type="primary">mutY</name>
    <name evidence="16" type="ORF">DD235_16080</name>
</gene>
<evidence type="ECO:0000256" key="9">
    <source>
        <dbReference type="ARBA" id="ARBA00022801"/>
    </source>
</evidence>
<dbReference type="NCBIfam" id="TIGR01084">
    <property type="entry name" value="mutY"/>
    <property type="match status" value="1"/>
</dbReference>
<proteinExistence type="inferred from homology"/>
<comment type="cofactor">
    <cofactor evidence="14">
        <name>[4Fe-4S] cluster</name>
        <dbReference type="ChEBI" id="CHEBI:49883"/>
    </cofactor>
    <text evidence="14">Binds 1 [4Fe-4S] cluster.</text>
</comment>
<name>A0A2V1JVP7_9BURK</name>
<dbReference type="InterPro" id="IPR044298">
    <property type="entry name" value="MIG/MutY"/>
</dbReference>
<evidence type="ECO:0000256" key="13">
    <source>
        <dbReference type="ARBA" id="ARBA00023295"/>
    </source>
</evidence>
<dbReference type="InterPro" id="IPR003265">
    <property type="entry name" value="HhH-GPD_domain"/>
</dbReference>
<dbReference type="GO" id="GO:0006298">
    <property type="term" value="P:mismatch repair"/>
    <property type="evidence" value="ECO:0007669"/>
    <property type="project" value="TreeGrafter"/>
</dbReference>
<dbReference type="InterPro" id="IPR011257">
    <property type="entry name" value="DNA_glycosylase"/>
</dbReference>
<dbReference type="InterPro" id="IPR023170">
    <property type="entry name" value="HhH_base_excis_C"/>
</dbReference>
<keyword evidence="13 14" id="KW-0326">Glycosidase</keyword>
<evidence type="ECO:0000256" key="2">
    <source>
        <dbReference type="ARBA" id="ARBA00002933"/>
    </source>
</evidence>
<sequence length="366" mass="40797">MSLAADLIAWQRVHGRHTLPWQNTRDPYRIWLSEIMLQQTQVSTVIGYYERFLARFPDVAALAAAPQDDVLALWAGLGYYARARNLHKCAQTVMQAWNGHFPTRAADLITLPGIGRSTAAAVAAFAAHERSPIMDGNVKRVFSRYFAIEGDPGRKDVENRLWTLAETQLPEQGDDMPAYTQGLMDLGATLCTRSRPSCTICPLQGHCQARIQGRQHLLPTPRARKAQPRRSTRMLIIEYGTSVLLQRRPAQGIWGGLWSLPEADESQTPAESTHQLLWSAVHRPPTSPAPLDAGTELAAFEHVFTHFRLTIQPWLLQVNTEAPCPPAPPDMVWTERQKLAHLGLPAPVEKLLSGLYASQQNSLIDT</sequence>
<dbReference type="AlphaFoldDB" id="A0A2V1JVP7"/>
<dbReference type="EC" id="3.2.2.31" evidence="4 14"/>
<evidence type="ECO:0000256" key="8">
    <source>
        <dbReference type="ARBA" id="ARBA00022763"/>
    </source>
</evidence>
<keyword evidence="8 14" id="KW-0227">DNA damage</keyword>
<dbReference type="SUPFAM" id="SSF55811">
    <property type="entry name" value="Nudix"/>
    <property type="match status" value="1"/>
</dbReference>
<dbReference type="PROSITE" id="PS01155">
    <property type="entry name" value="ENDONUCLEASE_III_2"/>
    <property type="match status" value="1"/>
</dbReference>
<evidence type="ECO:0000256" key="14">
    <source>
        <dbReference type="RuleBase" id="RU365096"/>
    </source>
</evidence>
<comment type="catalytic activity">
    <reaction evidence="1 14">
        <text>Hydrolyzes free adenine bases from 7,8-dihydro-8-oxoguanine:adenine mismatched double-stranded DNA, leaving an apurinic site.</text>
        <dbReference type="EC" id="3.2.2.31"/>
    </reaction>
</comment>
<dbReference type="Gene3D" id="1.10.340.30">
    <property type="entry name" value="Hypothetical protein, domain 2"/>
    <property type="match status" value="1"/>
</dbReference>
<keyword evidence="7" id="KW-0479">Metal-binding</keyword>
<dbReference type="RefSeq" id="WP_109063139.1">
    <property type="nucleotide sequence ID" value="NZ_QETA01000009.1"/>
</dbReference>
<feature type="domain" description="HhH-GPD" evidence="15">
    <location>
        <begin position="36"/>
        <end position="189"/>
    </location>
</feature>
<evidence type="ECO:0000313" key="16">
    <source>
        <dbReference type="EMBL" id="PWF21044.1"/>
    </source>
</evidence>
<dbReference type="CDD" id="cd03431">
    <property type="entry name" value="NUDIX_DNA_Glycosylase_C-MutY"/>
    <property type="match status" value="1"/>
</dbReference>
<evidence type="ECO:0000256" key="11">
    <source>
        <dbReference type="ARBA" id="ARBA00023014"/>
    </source>
</evidence>
<keyword evidence="17" id="KW-1185">Reference proteome</keyword>
<evidence type="ECO:0000256" key="3">
    <source>
        <dbReference type="ARBA" id="ARBA00008343"/>
    </source>
</evidence>
<dbReference type="SMART" id="SM00478">
    <property type="entry name" value="ENDO3c"/>
    <property type="match status" value="1"/>
</dbReference>
<comment type="similarity">
    <text evidence="3 14">Belongs to the Nth/MutY family.</text>
</comment>
<dbReference type="Gene3D" id="1.10.1670.10">
    <property type="entry name" value="Helix-hairpin-Helix base-excision DNA repair enzymes (C-terminal)"/>
    <property type="match status" value="1"/>
</dbReference>
<evidence type="ECO:0000256" key="7">
    <source>
        <dbReference type="ARBA" id="ARBA00022723"/>
    </source>
</evidence>
<dbReference type="InterPro" id="IPR005760">
    <property type="entry name" value="A/G_AdeGlyc_MutY"/>
</dbReference>
<dbReference type="InterPro" id="IPR029119">
    <property type="entry name" value="MutY_C"/>
</dbReference>
<protein>
    <recommendedName>
        <fullName evidence="5 14">Adenine DNA glycosylase</fullName>
        <ecNumber evidence="4 14">3.2.2.31</ecNumber>
    </recommendedName>
</protein>
<evidence type="ECO:0000256" key="5">
    <source>
        <dbReference type="ARBA" id="ARBA00022023"/>
    </source>
</evidence>
<evidence type="ECO:0000256" key="6">
    <source>
        <dbReference type="ARBA" id="ARBA00022485"/>
    </source>
</evidence>
<dbReference type="Pfam" id="PF14815">
    <property type="entry name" value="NUDIX_4"/>
    <property type="match status" value="1"/>
</dbReference>
<keyword evidence="11" id="KW-0411">Iron-sulfur</keyword>
<comment type="caution">
    <text evidence="16">The sequence shown here is derived from an EMBL/GenBank/DDBJ whole genome shotgun (WGS) entry which is preliminary data.</text>
</comment>
<reference evidence="17" key="1">
    <citation type="submission" date="2018-05" db="EMBL/GenBank/DDBJ databases">
        <authorList>
            <person name="Li Y."/>
        </authorList>
    </citation>
    <scope>NUCLEOTIDE SEQUENCE [LARGE SCALE GENOMIC DNA]</scope>
    <source>
        <strain evidence="17">3d-2-2</strain>
    </source>
</reference>
<dbReference type="GO" id="GO:0032357">
    <property type="term" value="F:oxidized purine DNA binding"/>
    <property type="evidence" value="ECO:0007669"/>
    <property type="project" value="TreeGrafter"/>
</dbReference>
<evidence type="ECO:0000256" key="1">
    <source>
        <dbReference type="ARBA" id="ARBA00000843"/>
    </source>
</evidence>
<dbReference type="GO" id="GO:0006284">
    <property type="term" value="P:base-excision repair"/>
    <property type="evidence" value="ECO:0007669"/>
    <property type="project" value="UniProtKB-UniRule"/>
</dbReference>
<dbReference type="Gene3D" id="3.90.79.10">
    <property type="entry name" value="Nucleoside Triphosphate Pyrophosphohydrolase"/>
    <property type="match status" value="1"/>
</dbReference>
<dbReference type="CDD" id="cd00056">
    <property type="entry name" value="ENDO3c"/>
    <property type="match status" value="1"/>
</dbReference>
<dbReference type="GO" id="GO:0000701">
    <property type="term" value="F:purine-specific mismatch base pair DNA N-glycosylase activity"/>
    <property type="evidence" value="ECO:0007669"/>
    <property type="project" value="UniProtKB-EC"/>
</dbReference>
<keyword evidence="6" id="KW-0004">4Fe-4S</keyword>
<keyword evidence="9" id="KW-0378">Hydrolase</keyword>
<dbReference type="GO" id="GO:0051539">
    <property type="term" value="F:4 iron, 4 sulfur cluster binding"/>
    <property type="evidence" value="ECO:0007669"/>
    <property type="project" value="UniProtKB-UniRule"/>
</dbReference>
<dbReference type="EMBL" id="QETA01000009">
    <property type="protein sequence ID" value="PWF21044.1"/>
    <property type="molecule type" value="Genomic_DNA"/>
</dbReference>
<comment type="function">
    <text evidence="2">Adenine glycosylase active on G-A mispairs. MutY also corrects error-prone DNA synthesis past GO lesions which are due to the oxidatively damaged form of guanine: 7,8-dihydro-8-oxoguanine (8-oxo-dGTP).</text>
</comment>
<dbReference type="PANTHER" id="PTHR42944">
    <property type="entry name" value="ADENINE DNA GLYCOSYLASE"/>
    <property type="match status" value="1"/>
</dbReference>
<accession>A0A2V1JVP7</accession>
<keyword evidence="12" id="KW-0234">DNA repair</keyword>
<dbReference type="GO" id="GO:0034039">
    <property type="term" value="F:8-oxo-7,8-dihydroguanine DNA N-glycosylase activity"/>
    <property type="evidence" value="ECO:0007669"/>
    <property type="project" value="TreeGrafter"/>
</dbReference>
<dbReference type="FunFam" id="1.10.340.30:FF:000002">
    <property type="entry name" value="Adenine DNA glycosylase"/>
    <property type="match status" value="1"/>
</dbReference>
<dbReference type="PANTHER" id="PTHR42944:SF1">
    <property type="entry name" value="ADENINE DNA GLYCOSYLASE"/>
    <property type="match status" value="1"/>
</dbReference>
<dbReference type="Pfam" id="PF00730">
    <property type="entry name" value="HhH-GPD"/>
    <property type="match status" value="1"/>
</dbReference>